<name>A0A5M6DC17_9BACT</name>
<dbReference type="InterPro" id="IPR028871">
    <property type="entry name" value="BlueCu_1_BS"/>
</dbReference>
<keyword evidence="1" id="KW-0813">Transport</keyword>
<evidence type="ECO:0000256" key="1">
    <source>
        <dbReference type="ARBA" id="ARBA00022448"/>
    </source>
</evidence>
<reference evidence="6 7" key="1">
    <citation type="submission" date="2019-09" db="EMBL/GenBank/DDBJ databases">
        <title>Genome sequence and assembly of Adhaeribacter sp.</title>
        <authorList>
            <person name="Chhetri G."/>
        </authorList>
    </citation>
    <scope>NUCLEOTIDE SEQUENCE [LARGE SCALE GENOMIC DNA]</scope>
    <source>
        <strain evidence="6 7">DK36</strain>
    </source>
</reference>
<dbReference type="InterPro" id="IPR008972">
    <property type="entry name" value="Cupredoxin"/>
</dbReference>
<dbReference type="EMBL" id="VWSF01000009">
    <property type="protein sequence ID" value="KAA5545087.1"/>
    <property type="molecule type" value="Genomic_DNA"/>
</dbReference>
<dbReference type="PANTHER" id="PTHR38439">
    <property type="entry name" value="AURACYANIN-B"/>
    <property type="match status" value="1"/>
</dbReference>
<keyword evidence="2" id="KW-0479">Metal-binding</keyword>
<gene>
    <name evidence="6" type="ORF">F0145_13015</name>
</gene>
<dbReference type="SUPFAM" id="SSF49503">
    <property type="entry name" value="Cupredoxins"/>
    <property type="match status" value="1"/>
</dbReference>
<keyword evidence="7" id="KW-1185">Reference proteome</keyword>
<dbReference type="GO" id="GO:0009055">
    <property type="term" value="F:electron transfer activity"/>
    <property type="evidence" value="ECO:0007669"/>
    <property type="project" value="InterPro"/>
</dbReference>
<dbReference type="PROSITE" id="PS00196">
    <property type="entry name" value="COPPER_BLUE"/>
    <property type="match status" value="1"/>
</dbReference>
<accession>A0A5M6DC17</accession>
<evidence type="ECO:0000259" key="5">
    <source>
        <dbReference type="Pfam" id="PF00127"/>
    </source>
</evidence>
<evidence type="ECO:0000256" key="2">
    <source>
        <dbReference type="ARBA" id="ARBA00022723"/>
    </source>
</evidence>
<proteinExistence type="predicted"/>
<evidence type="ECO:0000256" key="3">
    <source>
        <dbReference type="ARBA" id="ARBA00022982"/>
    </source>
</evidence>
<keyword evidence="4" id="KW-0186">Copper</keyword>
<feature type="domain" description="Blue (type 1) copper" evidence="5">
    <location>
        <begin position="27"/>
        <end position="137"/>
    </location>
</feature>
<protein>
    <recommendedName>
        <fullName evidence="5">Blue (type 1) copper domain-containing protein</fullName>
    </recommendedName>
</protein>
<dbReference type="PANTHER" id="PTHR38439:SF2">
    <property type="entry name" value="OUTER MEMBRANE PROTEIN H.8"/>
    <property type="match status" value="1"/>
</dbReference>
<dbReference type="CDD" id="cd04233">
    <property type="entry name" value="Auracyanin"/>
    <property type="match status" value="1"/>
</dbReference>
<organism evidence="6 7">
    <name type="scientific">Adhaeribacter rhizoryzae</name>
    <dbReference type="NCBI Taxonomy" id="2607907"/>
    <lineage>
        <taxon>Bacteria</taxon>
        <taxon>Pseudomonadati</taxon>
        <taxon>Bacteroidota</taxon>
        <taxon>Cytophagia</taxon>
        <taxon>Cytophagales</taxon>
        <taxon>Hymenobacteraceae</taxon>
        <taxon>Adhaeribacter</taxon>
    </lineage>
</organism>
<dbReference type="Pfam" id="PF00127">
    <property type="entry name" value="Copper-bind"/>
    <property type="match status" value="1"/>
</dbReference>
<dbReference type="GO" id="GO:0005507">
    <property type="term" value="F:copper ion binding"/>
    <property type="evidence" value="ECO:0007669"/>
    <property type="project" value="InterPro"/>
</dbReference>
<comment type="caution">
    <text evidence="6">The sequence shown here is derived from an EMBL/GenBank/DDBJ whole genome shotgun (WGS) entry which is preliminary data.</text>
</comment>
<sequence length="369" mass="40845">MVLLLALPVHAHPVADSVTTVHIKAIAGLQYNVVRFQVKPNARVKLILTNTDDMSHNLVITRPGARDAVVNAALKLGEQGLKLNFIPPSPQVLWSIPVLEPDETKSITFTTPKTTGVYPYVCTYPGHGVIMYGAMYVGEVALPLANDLNIPPARRTENIIAARGAANGNRHTAHPATTAKPAHPYELQAPFLYRVFMPDASPAAIAVSLPQELSYCWDAGTCRLRYAWQGGFLDNSDSWKGKGDSYGIIIGQVFYRDKTPYPLRLNQPENIPSVAFKGYQLRERYPEFKYNLNGITVYELIKPKADGAGLIRTFRIPDNSQKVWFVTDSVDGVQYEATAGKWIGGKLKLTARQARHFSITMTRKEGVKL</sequence>
<evidence type="ECO:0000256" key="4">
    <source>
        <dbReference type="ARBA" id="ARBA00023008"/>
    </source>
</evidence>
<dbReference type="Gene3D" id="2.60.40.420">
    <property type="entry name" value="Cupredoxins - blue copper proteins"/>
    <property type="match status" value="1"/>
</dbReference>
<evidence type="ECO:0000313" key="6">
    <source>
        <dbReference type="EMBL" id="KAA5545087.1"/>
    </source>
</evidence>
<dbReference type="InterPro" id="IPR050845">
    <property type="entry name" value="Cu-binding_ET"/>
</dbReference>
<dbReference type="AlphaFoldDB" id="A0A5M6DC17"/>
<dbReference type="Proteomes" id="UP000323426">
    <property type="component" value="Unassembled WGS sequence"/>
</dbReference>
<keyword evidence="3" id="KW-0249">Electron transport</keyword>
<dbReference type="InterPro" id="IPR000923">
    <property type="entry name" value="BlueCu_1"/>
</dbReference>
<evidence type="ECO:0000313" key="7">
    <source>
        <dbReference type="Proteomes" id="UP000323426"/>
    </source>
</evidence>